<name>A0AA36N9N3_9DINO</name>
<evidence type="ECO:0000259" key="3">
    <source>
        <dbReference type="PROSITE" id="PS51864"/>
    </source>
</evidence>
<feature type="chain" id="PRO_5041252140" description="Peptidase M12A domain-containing protein" evidence="2">
    <location>
        <begin position="16"/>
        <end position="503"/>
    </location>
</feature>
<evidence type="ECO:0000313" key="4">
    <source>
        <dbReference type="EMBL" id="CAJ1404240.1"/>
    </source>
</evidence>
<dbReference type="InterPro" id="IPR006026">
    <property type="entry name" value="Peptidase_Metallo"/>
</dbReference>
<feature type="signal peptide" evidence="2">
    <location>
        <begin position="1"/>
        <end position="15"/>
    </location>
</feature>
<evidence type="ECO:0000256" key="1">
    <source>
        <dbReference type="PROSITE-ProRule" id="PRU01211"/>
    </source>
</evidence>
<dbReference type="SMART" id="SM00235">
    <property type="entry name" value="ZnMc"/>
    <property type="match status" value="1"/>
</dbReference>
<dbReference type="InterPro" id="IPR001506">
    <property type="entry name" value="Peptidase_M12A"/>
</dbReference>
<comment type="caution">
    <text evidence="1">Lacks conserved residue(s) required for the propagation of feature annotation.</text>
</comment>
<organism evidence="4 5">
    <name type="scientific">Effrenium voratum</name>
    <dbReference type="NCBI Taxonomy" id="2562239"/>
    <lineage>
        <taxon>Eukaryota</taxon>
        <taxon>Sar</taxon>
        <taxon>Alveolata</taxon>
        <taxon>Dinophyceae</taxon>
        <taxon>Suessiales</taxon>
        <taxon>Symbiodiniaceae</taxon>
        <taxon>Effrenium</taxon>
    </lineage>
</organism>
<accession>A0AA36N9N3</accession>
<dbReference type="PROSITE" id="PS51864">
    <property type="entry name" value="ASTACIN"/>
    <property type="match status" value="1"/>
</dbReference>
<feature type="binding site" evidence="1">
    <location>
        <position position="437"/>
    </location>
    <ligand>
        <name>Zn(2+)</name>
        <dbReference type="ChEBI" id="CHEBI:29105"/>
        <note>catalytic</note>
    </ligand>
</feature>
<comment type="caution">
    <text evidence="4">The sequence shown here is derived from an EMBL/GenBank/DDBJ whole genome shotgun (WGS) entry which is preliminary data.</text>
</comment>
<keyword evidence="1" id="KW-0862">Zinc</keyword>
<protein>
    <recommendedName>
        <fullName evidence="3">Peptidase M12A domain-containing protein</fullName>
    </recommendedName>
</protein>
<dbReference type="Proteomes" id="UP001178507">
    <property type="component" value="Unassembled WGS sequence"/>
</dbReference>
<feature type="binding site" evidence="1">
    <location>
        <position position="427"/>
    </location>
    <ligand>
        <name>Zn(2+)</name>
        <dbReference type="ChEBI" id="CHEBI:29105"/>
        <note>catalytic</note>
    </ligand>
</feature>
<keyword evidence="1" id="KW-0479">Metal-binding</keyword>
<dbReference type="PANTHER" id="PTHR10127:SF850">
    <property type="entry name" value="METALLOENDOPEPTIDASE"/>
    <property type="match status" value="1"/>
</dbReference>
<dbReference type="GO" id="GO:0008270">
    <property type="term" value="F:zinc ion binding"/>
    <property type="evidence" value="ECO:0007669"/>
    <property type="project" value="UniProtKB-UniRule"/>
</dbReference>
<evidence type="ECO:0000313" key="5">
    <source>
        <dbReference type="Proteomes" id="UP001178507"/>
    </source>
</evidence>
<dbReference type="AlphaFoldDB" id="A0AA36N9N3"/>
<proteinExistence type="predicted"/>
<keyword evidence="1" id="KW-0482">Metalloprotease</keyword>
<dbReference type="InterPro" id="IPR024079">
    <property type="entry name" value="MetalloPept_cat_dom_sf"/>
</dbReference>
<dbReference type="Pfam" id="PF01400">
    <property type="entry name" value="Astacin"/>
    <property type="match status" value="1"/>
</dbReference>
<feature type="domain" description="Peptidase M12A" evidence="3">
    <location>
        <begin position="333"/>
        <end position="443"/>
    </location>
</feature>
<gene>
    <name evidence="4" type="ORF">EVOR1521_LOCUS26733</name>
</gene>
<dbReference type="Gene3D" id="3.40.390.10">
    <property type="entry name" value="Collagenase (Catalytic Domain)"/>
    <property type="match status" value="1"/>
</dbReference>
<dbReference type="GO" id="GO:0004222">
    <property type="term" value="F:metalloendopeptidase activity"/>
    <property type="evidence" value="ECO:0007669"/>
    <property type="project" value="UniProtKB-UniRule"/>
</dbReference>
<keyword evidence="1" id="KW-0378">Hydrolase</keyword>
<evidence type="ECO:0000256" key="2">
    <source>
        <dbReference type="SAM" id="SignalP"/>
    </source>
</evidence>
<dbReference type="PANTHER" id="PTHR10127">
    <property type="entry name" value="DISCOIDIN, CUB, EGF, LAMININ , AND ZINC METALLOPROTEASE DOMAIN CONTAINING"/>
    <property type="match status" value="1"/>
</dbReference>
<dbReference type="EMBL" id="CAUJNA010003531">
    <property type="protein sequence ID" value="CAJ1404240.1"/>
    <property type="molecule type" value="Genomic_DNA"/>
</dbReference>
<keyword evidence="5" id="KW-1185">Reference proteome</keyword>
<feature type="active site" evidence="1">
    <location>
        <position position="428"/>
    </location>
</feature>
<reference evidence="4" key="1">
    <citation type="submission" date="2023-08" db="EMBL/GenBank/DDBJ databases">
        <authorList>
            <person name="Chen Y."/>
            <person name="Shah S."/>
            <person name="Dougan E. K."/>
            <person name="Thang M."/>
            <person name="Chan C."/>
        </authorList>
    </citation>
    <scope>NUCLEOTIDE SEQUENCE</scope>
</reference>
<keyword evidence="1" id="KW-0645">Protease</keyword>
<dbReference type="GO" id="GO:0006508">
    <property type="term" value="P:proteolysis"/>
    <property type="evidence" value="ECO:0007669"/>
    <property type="project" value="UniProtKB-KW"/>
</dbReference>
<keyword evidence="2" id="KW-0732">Signal</keyword>
<feature type="binding site" evidence="1">
    <location>
        <position position="431"/>
    </location>
    <ligand>
        <name>Zn(2+)</name>
        <dbReference type="ChEBI" id="CHEBI:29105"/>
        <note>catalytic</note>
    </ligand>
</feature>
<comment type="cofactor">
    <cofactor evidence="1">
        <name>Zn(2+)</name>
        <dbReference type="ChEBI" id="CHEBI:29105"/>
    </cofactor>
    <text evidence="1">Binds 1 zinc ion per subunit.</text>
</comment>
<dbReference type="SUPFAM" id="SSF55486">
    <property type="entry name" value="Metalloproteases ('zincins'), catalytic domain"/>
    <property type="match status" value="1"/>
</dbReference>
<sequence length="503" mass="54794">MRCVLILCLIATAGARCNPGGQCDSGSAFIQRRSVNKRMEPVEEKVVSWTAGAFDKCTRSCNGQAAFESRKLSCQSMDGEEQPHDVCQHLPKPALHRPCSCTLSLCGAKCEDVEVANLNVDPDGQFECLGCYPLSDAEKSLDDVMDDTCIHHNTDEPCNGGLPFFRMKSNSVTVGTCYAFCLGNGLDLFGLTAGGECRCGASRLNKAVWRDAKPRPGLELPKPRGSCTMEEQCPLRVYRWLGPFASGGVPEHLQAENEEQNIYIQSVARGKQVLQEEDTDHSVLENEDGQLEGALAEPEALLQNEAPWDRLCNDNPGCNAGKPWTDRVSAAPEGVVDRWEDYVVIPYYFMFEGDSTRREAFRAAAKMWMDQTCIVFKEYPDDTTLTPILKAKSASSGCSATLGKTNSGSTVKMGWCNSITKKGNIAHEIGHAMGAHHTMKRADAGEAYEGHGPHLKVYWENVASSWVNQYTAAEKAYVGSAKDLEGDAQAGLLGPLAANATVR</sequence>